<dbReference type="Pfam" id="PF00149">
    <property type="entry name" value="Metallophos"/>
    <property type="match status" value="1"/>
</dbReference>
<dbReference type="GO" id="GO:0042138">
    <property type="term" value="P:meiotic DNA double-strand break formation"/>
    <property type="evidence" value="ECO:0007669"/>
    <property type="project" value="TreeGrafter"/>
</dbReference>
<keyword evidence="14 16" id="KW-0539">Nucleus</keyword>
<dbReference type="GO" id="GO:0006303">
    <property type="term" value="P:double-strand break repair via nonhomologous end joining"/>
    <property type="evidence" value="ECO:0007669"/>
    <property type="project" value="TreeGrafter"/>
</dbReference>
<dbReference type="FunCoup" id="L2GTT4">
    <property type="interactions" value="221"/>
</dbReference>
<dbReference type="Pfam" id="PF04152">
    <property type="entry name" value="Mre11_DNA_bind"/>
    <property type="match status" value="1"/>
</dbReference>
<dbReference type="GO" id="GO:0030145">
    <property type="term" value="F:manganese ion binding"/>
    <property type="evidence" value="ECO:0007669"/>
    <property type="project" value="UniProtKB-UniRule"/>
</dbReference>
<dbReference type="OMA" id="ESCMFNA"/>
<proteinExistence type="inferred from homology"/>
<comment type="similarity">
    <text evidence="4 16">Belongs to the MRE11/RAD32 family.</text>
</comment>
<keyword evidence="7" id="KW-0479">Metal-binding</keyword>
<evidence type="ECO:0000313" key="20">
    <source>
        <dbReference type="EMBL" id="ELA46772.1"/>
    </source>
</evidence>
<evidence type="ECO:0000256" key="13">
    <source>
        <dbReference type="ARBA" id="ARBA00023211"/>
    </source>
</evidence>
<evidence type="ECO:0000256" key="7">
    <source>
        <dbReference type="ARBA" id="ARBA00022723"/>
    </source>
</evidence>
<comment type="subcellular location">
    <subcellularLocation>
        <location evidence="3">Chromosome</location>
    </subcellularLocation>
    <subcellularLocation>
        <location evidence="2 16">Nucleus</location>
    </subcellularLocation>
</comment>
<dbReference type="InterPro" id="IPR029052">
    <property type="entry name" value="Metallo-depent_PP-like"/>
</dbReference>
<evidence type="ECO:0000256" key="15">
    <source>
        <dbReference type="ARBA" id="ARBA00023254"/>
    </source>
</evidence>
<comment type="cofactor">
    <cofactor evidence="1 16">
        <name>Mn(2+)</name>
        <dbReference type="ChEBI" id="CHEBI:29035"/>
    </cofactor>
</comment>
<evidence type="ECO:0000256" key="12">
    <source>
        <dbReference type="ARBA" id="ARBA00023204"/>
    </source>
</evidence>
<evidence type="ECO:0000256" key="4">
    <source>
        <dbReference type="ARBA" id="ARBA00009028"/>
    </source>
</evidence>
<dbReference type="InterPro" id="IPR007281">
    <property type="entry name" value="Mre11_DNA-bd"/>
</dbReference>
<dbReference type="GO" id="GO:0008296">
    <property type="term" value="F:3'-5'-DNA exonuclease activity"/>
    <property type="evidence" value="ECO:0007669"/>
    <property type="project" value="InterPro"/>
</dbReference>
<evidence type="ECO:0000256" key="11">
    <source>
        <dbReference type="ARBA" id="ARBA00022839"/>
    </source>
</evidence>
<sequence length="574" mass="66218">MKILITSDSHLGYRETDPLLSLDSFNAFEEALRGGEDCDLMIIAGDLFHNNRPSRFTMYKTIQLLKKHVLGDKEIKVLSNKQLNYGKPNINISLPVIVINGNHDDPCGFGSLSALDVLHQTGLVNYVGKINNYERIVVEPLILKMERTVALYCLSHVRDSRLYKLFSQNKIEFLKSDADVNILIVHQNRVERNRNDYLPADFIPDFFNLIVFGHEHDPLLFERNEQTYLQCGSTVRTSLCEAETGKKYFYKLDVGESIKIEKIELKSVRTFLFDTISAGTKEAVELKLDEMLDTVNRCEKCEKVAFCAACRPLVRLRLEGDISFNKFHLQNSYADRVANPSDIFLFVKKKRPAVIRENKPVHIRSTNIYEIIHTHLLSSNLGIVPELMFIDKFREYVEKENKNVFQDFVDGLEAHKNNTIVGCETEHFKNLKDAMNRKFIRENNVVINDDECDVPDQKMASTNVVINDDECDVPDQKMASINENNSSLIYDMDDPRARHQANLDFIGEEDIVKRGRFQSSKRYSLSEEEINNFDVINYAKDHNLIRHDFSKKAPTKNEEGEKNSEEKFTFSNFL</sequence>
<feature type="region of interest" description="Disordered" evidence="18">
    <location>
        <begin position="551"/>
        <end position="574"/>
    </location>
</feature>
<keyword evidence="9 16" id="KW-0227">DNA damage</keyword>
<dbReference type="CDD" id="cd00840">
    <property type="entry name" value="MPP_Mre11_N"/>
    <property type="match status" value="1"/>
</dbReference>
<dbReference type="Gene3D" id="3.60.21.10">
    <property type="match status" value="1"/>
</dbReference>
<dbReference type="GO" id="GO:0000723">
    <property type="term" value="P:telomere maintenance"/>
    <property type="evidence" value="ECO:0007669"/>
    <property type="project" value="TreeGrafter"/>
</dbReference>
<keyword evidence="12 16" id="KW-0234">DNA repair</keyword>
<keyword evidence="21" id="KW-1185">Reference proteome</keyword>
<comment type="function">
    <text evidence="16">Core component of the MRN complex, which plays a central role in double-strand break (DSB) repair, DNA recombination, maintenance of telomere integrity and meiosis. The MRN complex is involved in the repair of DNA double-strand breaks (DSBs) via homologous recombination (HR), an error-free mechanism which primarily occurs during S and G2 phases. The complex (1) mediates the end resection of damaged DNA, which generates proper single-stranded DNA, a key initial steps in HR, and is (2) required for the recruitment of other repair factors and efficient activation of ATM and ATR upon DNA damage. Within the MRN complex, MRE11 possesses both single-strand endonuclease activity and double-strand-specific 3'-5' exonuclease activity. MRE11 first endonucleolytically cleaves the 5' strand at DNA DSB ends to prevent non-homologous end joining (NHEJ) and licence HR. It then generates a single-stranded DNA gap via 3' to 5' exonucleolytic degradation, which is required for single-strand invasion and recombination.</text>
</comment>
<protein>
    <recommendedName>
        <fullName evidence="16">Double-strand break repair protein</fullName>
    </recommendedName>
</protein>
<dbReference type="InParanoid" id="L2GTT4"/>
<evidence type="ECO:0000259" key="19">
    <source>
        <dbReference type="SMART" id="SM01347"/>
    </source>
</evidence>
<feature type="domain" description="Mre11 DNA-binding" evidence="19">
    <location>
        <begin position="258"/>
        <end position="396"/>
    </location>
</feature>
<dbReference type="OrthoDB" id="30417at2759"/>
<feature type="active site" description="Proton donor" evidence="17">
    <location>
        <position position="103"/>
    </location>
</feature>
<evidence type="ECO:0000313" key="21">
    <source>
        <dbReference type="Proteomes" id="UP000011081"/>
    </source>
</evidence>
<evidence type="ECO:0000256" key="2">
    <source>
        <dbReference type="ARBA" id="ARBA00004123"/>
    </source>
</evidence>
<dbReference type="GO" id="GO:0007095">
    <property type="term" value="P:mitotic G2 DNA damage checkpoint signaling"/>
    <property type="evidence" value="ECO:0007669"/>
    <property type="project" value="TreeGrafter"/>
</dbReference>
<dbReference type="PANTHER" id="PTHR10139:SF1">
    <property type="entry name" value="DOUBLE-STRAND BREAK REPAIR PROTEIN MRE11"/>
    <property type="match status" value="1"/>
</dbReference>
<gene>
    <name evidence="20" type="ORF">VCUG_01731</name>
</gene>
<evidence type="ECO:0000256" key="10">
    <source>
        <dbReference type="ARBA" id="ARBA00022801"/>
    </source>
</evidence>
<dbReference type="InterPro" id="IPR041796">
    <property type="entry name" value="Mre11_N"/>
</dbReference>
<dbReference type="GO" id="GO:0000014">
    <property type="term" value="F:single-stranded DNA endodeoxyribonuclease activity"/>
    <property type="evidence" value="ECO:0007669"/>
    <property type="project" value="TreeGrafter"/>
</dbReference>
<evidence type="ECO:0000256" key="18">
    <source>
        <dbReference type="SAM" id="MobiDB-lite"/>
    </source>
</evidence>
<keyword evidence="5" id="KW-0158">Chromosome</keyword>
<dbReference type="HOGENOM" id="CLU_009535_3_4_1"/>
<evidence type="ECO:0000256" key="8">
    <source>
        <dbReference type="ARBA" id="ARBA00022759"/>
    </source>
</evidence>
<dbReference type="GO" id="GO:0000724">
    <property type="term" value="P:double-strand break repair via homologous recombination"/>
    <property type="evidence" value="ECO:0007669"/>
    <property type="project" value="TreeGrafter"/>
</dbReference>
<evidence type="ECO:0000256" key="16">
    <source>
        <dbReference type="PIRNR" id="PIRNR000882"/>
    </source>
</evidence>
<dbReference type="GO" id="GO:0097552">
    <property type="term" value="P:mitochondrial double-strand break repair via homologous recombination"/>
    <property type="evidence" value="ECO:0007669"/>
    <property type="project" value="TreeGrafter"/>
</dbReference>
<evidence type="ECO:0000256" key="9">
    <source>
        <dbReference type="ARBA" id="ARBA00022763"/>
    </source>
</evidence>
<dbReference type="PANTHER" id="PTHR10139">
    <property type="entry name" value="DOUBLE-STRAND BREAK REPAIR PROTEIN MRE11"/>
    <property type="match status" value="1"/>
</dbReference>
<dbReference type="EMBL" id="GL877433">
    <property type="protein sequence ID" value="ELA46772.1"/>
    <property type="molecule type" value="Genomic_DNA"/>
</dbReference>
<dbReference type="PIRSF" id="PIRSF000882">
    <property type="entry name" value="DSB_repair_MRE11"/>
    <property type="match status" value="1"/>
</dbReference>
<dbReference type="SUPFAM" id="SSF56300">
    <property type="entry name" value="Metallo-dependent phosphatases"/>
    <property type="match status" value="1"/>
</dbReference>
<accession>L2GTT4</accession>
<dbReference type="GO" id="GO:0030870">
    <property type="term" value="C:Mre11 complex"/>
    <property type="evidence" value="ECO:0007669"/>
    <property type="project" value="UniProtKB-UniRule"/>
</dbReference>
<keyword evidence="6 16" id="KW-0540">Nuclease</keyword>
<dbReference type="STRING" id="948595.L2GTT4"/>
<feature type="compositionally biased region" description="Basic and acidic residues" evidence="18">
    <location>
        <begin position="551"/>
        <end position="568"/>
    </location>
</feature>
<dbReference type="AlphaFoldDB" id="L2GTT4"/>
<dbReference type="VEuPathDB" id="MicrosporidiaDB:VCUG_01731"/>
<organism evidence="20 21">
    <name type="scientific">Vavraia culicis (isolate floridensis)</name>
    <name type="common">Microsporidian parasite</name>
    <dbReference type="NCBI Taxonomy" id="948595"/>
    <lineage>
        <taxon>Eukaryota</taxon>
        <taxon>Fungi</taxon>
        <taxon>Fungi incertae sedis</taxon>
        <taxon>Microsporidia</taxon>
        <taxon>Pleistophoridae</taxon>
        <taxon>Vavraia</taxon>
    </lineage>
</organism>
<name>L2GTT4_VAVCU</name>
<dbReference type="RefSeq" id="XP_008074748.1">
    <property type="nucleotide sequence ID" value="XM_008076557.1"/>
</dbReference>
<dbReference type="InterPro" id="IPR003701">
    <property type="entry name" value="Mre11"/>
</dbReference>
<keyword evidence="11 16" id="KW-0269">Exonuclease</keyword>
<keyword evidence="10 16" id="KW-0378">Hydrolase</keyword>
<keyword evidence="15 16" id="KW-0469">Meiosis</keyword>
<dbReference type="SMART" id="SM01347">
    <property type="entry name" value="Mre11_DNA_bind"/>
    <property type="match status" value="1"/>
</dbReference>
<reference evidence="21" key="1">
    <citation type="submission" date="2011-03" db="EMBL/GenBank/DDBJ databases">
        <title>The genome sequence of Vavraia culicis strain floridensis.</title>
        <authorList>
            <consortium name="The Broad Institute Genome Sequencing Platform"/>
            <person name="Cuomo C."/>
            <person name="Becnel J."/>
            <person name="Sanscrainte N."/>
            <person name="Young S.K."/>
            <person name="Zeng Q."/>
            <person name="Gargeya S."/>
            <person name="Fitzgerald M."/>
            <person name="Haas B."/>
            <person name="Abouelleil A."/>
            <person name="Alvarado L."/>
            <person name="Arachchi H.M."/>
            <person name="Berlin A."/>
            <person name="Chapman S.B."/>
            <person name="Gearin G."/>
            <person name="Goldberg J."/>
            <person name="Griggs A."/>
            <person name="Gujja S."/>
            <person name="Hansen M."/>
            <person name="Heiman D."/>
            <person name="Howarth C."/>
            <person name="Larimer J."/>
            <person name="Lui A."/>
            <person name="MacDonald P.J.P."/>
            <person name="McCowen C."/>
            <person name="Montmayeur A."/>
            <person name="Murphy C."/>
            <person name="Neiman D."/>
            <person name="Pearson M."/>
            <person name="Priest M."/>
            <person name="Roberts A."/>
            <person name="Saif S."/>
            <person name="Shea T."/>
            <person name="Sisk P."/>
            <person name="Stolte C."/>
            <person name="Sykes S."/>
            <person name="Wortman J."/>
            <person name="Nusbaum C."/>
            <person name="Birren B."/>
        </authorList>
    </citation>
    <scope>NUCLEOTIDE SEQUENCE [LARGE SCALE GENOMIC DNA]</scope>
    <source>
        <strain evidence="21">floridensis</strain>
    </source>
</reference>
<evidence type="ECO:0000256" key="3">
    <source>
        <dbReference type="ARBA" id="ARBA00004286"/>
    </source>
</evidence>
<evidence type="ECO:0000256" key="17">
    <source>
        <dbReference type="PIRSR" id="PIRSR000882-1"/>
    </source>
</evidence>
<dbReference type="Proteomes" id="UP000011081">
    <property type="component" value="Unassembled WGS sequence"/>
</dbReference>
<keyword evidence="8 16" id="KW-0255">Endonuclease</keyword>
<dbReference type="GO" id="GO:0035861">
    <property type="term" value="C:site of double-strand break"/>
    <property type="evidence" value="ECO:0007669"/>
    <property type="project" value="TreeGrafter"/>
</dbReference>
<evidence type="ECO:0000256" key="1">
    <source>
        <dbReference type="ARBA" id="ARBA00001936"/>
    </source>
</evidence>
<dbReference type="GeneID" id="19879604"/>
<evidence type="ECO:0000256" key="6">
    <source>
        <dbReference type="ARBA" id="ARBA00022722"/>
    </source>
</evidence>
<evidence type="ECO:0000256" key="5">
    <source>
        <dbReference type="ARBA" id="ARBA00022454"/>
    </source>
</evidence>
<evidence type="ECO:0000256" key="14">
    <source>
        <dbReference type="ARBA" id="ARBA00023242"/>
    </source>
</evidence>
<keyword evidence="13 16" id="KW-0464">Manganese</keyword>
<dbReference type="InterPro" id="IPR004843">
    <property type="entry name" value="Calcineurin-like_PHP"/>
</dbReference>